<dbReference type="RefSeq" id="WP_107347563.1">
    <property type="nucleotide sequence ID" value="NZ_PYMH01000001.1"/>
</dbReference>
<name>A0A2T3J4J5_9GAMM</name>
<protein>
    <submittedName>
        <fullName evidence="1">Uncharacterized protein</fullName>
    </submittedName>
</protein>
<organism evidence="1 2">
    <name type="scientific">Photobacterium lutimaris</name>
    <dbReference type="NCBI Taxonomy" id="388278"/>
    <lineage>
        <taxon>Bacteria</taxon>
        <taxon>Pseudomonadati</taxon>
        <taxon>Pseudomonadota</taxon>
        <taxon>Gammaproteobacteria</taxon>
        <taxon>Vibrionales</taxon>
        <taxon>Vibrionaceae</taxon>
        <taxon>Photobacterium</taxon>
    </lineage>
</organism>
<gene>
    <name evidence="1" type="ORF">C9I99_04200</name>
</gene>
<evidence type="ECO:0000313" key="2">
    <source>
        <dbReference type="Proteomes" id="UP000241222"/>
    </source>
</evidence>
<accession>A0A2T3J4J5</accession>
<dbReference type="AlphaFoldDB" id="A0A2T3J4J5"/>
<evidence type="ECO:0000313" key="1">
    <source>
        <dbReference type="EMBL" id="PSU36209.1"/>
    </source>
</evidence>
<comment type="caution">
    <text evidence="1">The sequence shown here is derived from an EMBL/GenBank/DDBJ whole genome shotgun (WGS) entry which is preliminary data.</text>
</comment>
<proteinExistence type="predicted"/>
<dbReference type="Proteomes" id="UP000241222">
    <property type="component" value="Unassembled WGS sequence"/>
</dbReference>
<keyword evidence="2" id="KW-1185">Reference proteome</keyword>
<dbReference type="EMBL" id="PYMH01000001">
    <property type="protein sequence ID" value="PSU36209.1"/>
    <property type="molecule type" value="Genomic_DNA"/>
</dbReference>
<sequence>MPRKVKDPITGKLSRQDRSAWTNYRRELEANGTIGMSTTEEQLLHYRREAVLKRRMAHKARIQKEMERLEGLEA</sequence>
<reference evidence="1 2" key="1">
    <citation type="submission" date="2018-03" db="EMBL/GenBank/DDBJ databases">
        <title>Whole genome sequencing of Histamine producing bacteria.</title>
        <authorList>
            <person name="Butler K."/>
        </authorList>
    </citation>
    <scope>NUCLEOTIDE SEQUENCE [LARGE SCALE GENOMIC DNA]</scope>
    <source>
        <strain evidence="1 2">JCM 13586</strain>
    </source>
</reference>